<feature type="domain" description="HTH lysR-type" evidence="5">
    <location>
        <begin position="1"/>
        <end position="62"/>
    </location>
</feature>
<dbReference type="AlphaFoldDB" id="A0AAV5P163"/>
<protein>
    <submittedName>
        <fullName evidence="6">Transcriptional regulator</fullName>
    </submittedName>
</protein>
<dbReference type="PANTHER" id="PTHR30537">
    <property type="entry name" value="HTH-TYPE TRANSCRIPTIONAL REGULATOR"/>
    <property type="match status" value="1"/>
</dbReference>
<dbReference type="InterPro" id="IPR000847">
    <property type="entry name" value="LysR_HTH_N"/>
</dbReference>
<dbReference type="EMBL" id="BSNX01000075">
    <property type="protein sequence ID" value="GLQ76468.1"/>
    <property type="molecule type" value="Genomic_DNA"/>
</dbReference>
<dbReference type="Gene3D" id="1.10.10.10">
    <property type="entry name" value="Winged helix-like DNA-binding domain superfamily/Winged helix DNA-binding domain"/>
    <property type="match status" value="1"/>
</dbReference>
<comment type="caution">
    <text evidence="6">The sequence shown here is derived from an EMBL/GenBank/DDBJ whole genome shotgun (WGS) entry which is preliminary data.</text>
</comment>
<dbReference type="InterPro" id="IPR005119">
    <property type="entry name" value="LysR_subst-bd"/>
</dbReference>
<dbReference type="InterPro" id="IPR036388">
    <property type="entry name" value="WH-like_DNA-bd_sf"/>
</dbReference>
<sequence>MIEKTLPLLKYFHALAQTGSFTKAAEQLCISQSTVSTQVRKLEQVLSVKLINRKNKHQFALTAEGESLAQEVAYSFGRLSSQLDGLQQVSPSSAKLTVSASTSLGIKFVLPVIAKLRQQYPDLTLHLQENAGSKHFFEDKIDIATNYGVPDNTFHSVYIGEVEKCVVASDAYIKRFGMPKGLSELARHSLIAQSHGKQEWQTLFAKSDVDIDSLDVLSVSSNIAKLEAVQLGMGIGLLPHYLLKSSEASLIILPEFELQSLRESLYLICEKRRKDEHKIQWVMDKLASGCQSLLTFDNKG</sequence>
<keyword evidence="2" id="KW-0805">Transcription regulation</keyword>
<keyword evidence="3" id="KW-0238">DNA-binding</keyword>
<dbReference type="InterPro" id="IPR058163">
    <property type="entry name" value="LysR-type_TF_proteobact-type"/>
</dbReference>
<dbReference type="Pfam" id="PF00126">
    <property type="entry name" value="HTH_1"/>
    <property type="match status" value="1"/>
</dbReference>
<dbReference type="Proteomes" id="UP001156690">
    <property type="component" value="Unassembled WGS sequence"/>
</dbReference>
<evidence type="ECO:0000256" key="4">
    <source>
        <dbReference type="ARBA" id="ARBA00023163"/>
    </source>
</evidence>
<evidence type="ECO:0000256" key="2">
    <source>
        <dbReference type="ARBA" id="ARBA00023015"/>
    </source>
</evidence>
<evidence type="ECO:0000313" key="6">
    <source>
        <dbReference type="EMBL" id="GLQ76468.1"/>
    </source>
</evidence>
<dbReference type="GO" id="GO:0043565">
    <property type="term" value="F:sequence-specific DNA binding"/>
    <property type="evidence" value="ECO:0007669"/>
    <property type="project" value="TreeGrafter"/>
</dbReference>
<gene>
    <name evidence="6" type="ORF">GCM10007932_58310</name>
</gene>
<dbReference type="Gene3D" id="3.40.190.290">
    <property type="match status" value="1"/>
</dbReference>
<keyword evidence="4" id="KW-0804">Transcription</keyword>
<reference evidence="7" key="1">
    <citation type="journal article" date="2019" name="Int. J. Syst. Evol. Microbiol.">
        <title>The Global Catalogue of Microorganisms (GCM) 10K type strain sequencing project: providing services to taxonomists for standard genome sequencing and annotation.</title>
        <authorList>
            <consortium name="The Broad Institute Genomics Platform"/>
            <consortium name="The Broad Institute Genome Sequencing Center for Infectious Disease"/>
            <person name="Wu L."/>
            <person name="Ma J."/>
        </authorList>
    </citation>
    <scope>NUCLEOTIDE SEQUENCE [LARGE SCALE GENOMIC DNA]</scope>
    <source>
        <strain evidence="7">NBRC 15640</strain>
    </source>
</reference>
<organism evidence="6 7">
    <name type="scientific">Vibrio penaeicida</name>
    <dbReference type="NCBI Taxonomy" id="104609"/>
    <lineage>
        <taxon>Bacteria</taxon>
        <taxon>Pseudomonadati</taxon>
        <taxon>Pseudomonadota</taxon>
        <taxon>Gammaproteobacteria</taxon>
        <taxon>Vibrionales</taxon>
        <taxon>Vibrionaceae</taxon>
        <taxon>Vibrio</taxon>
    </lineage>
</organism>
<evidence type="ECO:0000256" key="1">
    <source>
        <dbReference type="ARBA" id="ARBA00009437"/>
    </source>
</evidence>
<dbReference type="GO" id="GO:0003700">
    <property type="term" value="F:DNA-binding transcription factor activity"/>
    <property type="evidence" value="ECO:0007669"/>
    <property type="project" value="InterPro"/>
</dbReference>
<comment type="similarity">
    <text evidence="1">Belongs to the LysR transcriptional regulatory family.</text>
</comment>
<accession>A0AAV5P163</accession>
<dbReference type="SUPFAM" id="SSF53850">
    <property type="entry name" value="Periplasmic binding protein-like II"/>
    <property type="match status" value="1"/>
</dbReference>
<evidence type="ECO:0000313" key="7">
    <source>
        <dbReference type="Proteomes" id="UP001156690"/>
    </source>
</evidence>
<dbReference type="Pfam" id="PF03466">
    <property type="entry name" value="LysR_substrate"/>
    <property type="match status" value="1"/>
</dbReference>
<dbReference type="FunFam" id="1.10.10.10:FF:000001">
    <property type="entry name" value="LysR family transcriptional regulator"/>
    <property type="match status" value="1"/>
</dbReference>
<evidence type="ECO:0000259" key="5">
    <source>
        <dbReference type="PROSITE" id="PS50931"/>
    </source>
</evidence>
<dbReference type="PROSITE" id="PS50931">
    <property type="entry name" value="HTH_LYSR"/>
    <property type="match status" value="1"/>
</dbReference>
<dbReference type="GO" id="GO:0006351">
    <property type="term" value="P:DNA-templated transcription"/>
    <property type="evidence" value="ECO:0007669"/>
    <property type="project" value="TreeGrafter"/>
</dbReference>
<dbReference type="PANTHER" id="PTHR30537:SF5">
    <property type="entry name" value="HTH-TYPE TRANSCRIPTIONAL ACTIVATOR TTDR-RELATED"/>
    <property type="match status" value="1"/>
</dbReference>
<keyword evidence="7" id="KW-1185">Reference proteome</keyword>
<name>A0AAV5P163_9VIBR</name>
<proteinExistence type="inferred from homology"/>
<dbReference type="RefSeq" id="WP_126609996.1">
    <property type="nucleotide sequence ID" value="NZ_AP025145.1"/>
</dbReference>
<dbReference type="PRINTS" id="PR00039">
    <property type="entry name" value="HTHLYSR"/>
</dbReference>
<evidence type="ECO:0000256" key="3">
    <source>
        <dbReference type="ARBA" id="ARBA00023125"/>
    </source>
</evidence>
<dbReference type="InterPro" id="IPR036390">
    <property type="entry name" value="WH_DNA-bd_sf"/>
</dbReference>
<dbReference type="SUPFAM" id="SSF46785">
    <property type="entry name" value="Winged helix' DNA-binding domain"/>
    <property type="match status" value="1"/>
</dbReference>